<evidence type="ECO:0000313" key="2">
    <source>
        <dbReference type="Proteomes" id="UP000053237"/>
    </source>
</evidence>
<dbReference type="Proteomes" id="UP000053237">
    <property type="component" value="Unassembled WGS sequence"/>
</dbReference>
<comment type="caution">
    <text evidence="1">The sequence shown here is derived from an EMBL/GenBank/DDBJ whole genome shotgun (WGS) entry which is preliminary data.</text>
</comment>
<dbReference type="AlphaFoldDB" id="A0A024FVX1"/>
<sequence>MRNRCTPSYLAYSINAQSKRASLLNQQSLENWSIIWDSQKLARKKVVDRYLSVSFSTEFLSFGTTNAAGVGFGARSFLRNTSYYLIHAFPRREDPGPFACVMEKGSSI</sequence>
<gene>
    <name evidence="1" type="ORF">BN9_122390</name>
</gene>
<dbReference type="InParanoid" id="A0A024FVX1"/>
<name>A0A024FVX1_9STRA</name>
<proteinExistence type="predicted"/>
<dbReference type="EMBL" id="CAIX01000513">
    <property type="protein sequence ID" value="CCI11027.1"/>
    <property type="molecule type" value="Genomic_DNA"/>
</dbReference>
<reference evidence="1 2" key="1">
    <citation type="submission" date="2012-05" db="EMBL/GenBank/DDBJ databases">
        <title>Recombination and specialization in a pathogen metapopulation.</title>
        <authorList>
            <person name="Gardiner A."/>
            <person name="Kemen E."/>
            <person name="Schultz-Larsen T."/>
            <person name="MacLean D."/>
            <person name="Van Oosterhout C."/>
            <person name="Jones J.D.G."/>
        </authorList>
    </citation>
    <scope>NUCLEOTIDE SEQUENCE [LARGE SCALE GENOMIC DNA]</scope>
    <source>
        <strain evidence="1 2">Ac Nc2</strain>
    </source>
</reference>
<organism evidence="1 2">
    <name type="scientific">Albugo candida</name>
    <dbReference type="NCBI Taxonomy" id="65357"/>
    <lineage>
        <taxon>Eukaryota</taxon>
        <taxon>Sar</taxon>
        <taxon>Stramenopiles</taxon>
        <taxon>Oomycota</taxon>
        <taxon>Peronosporomycetes</taxon>
        <taxon>Albuginales</taxon>
        <taxon>Albuginaceae</taxon>
        <taxon>Albugo</taxon>
    </lineage>
</organism>
<protein>
    <submittedName>
        <fullName evidence="1">Uncharacterized protein</fullName>
    </submittedName>
</protein>
<evidence type="ECO:0000313" key="1">
    <source>
        <dbReference type="EMBL" id="CCI11027.1"/>
    </source>
</evidence>
<accession>A0A024FVX1</accession>
<keyword evidence="2" id="KW-1185">Reference proteome</keyword>